<keyword evidence="3" id="KW-1185">Reference proteome</keyword>
<reference evidence="2" key="1">
    <citation type="submission" date="2022-03" db="EMBL/GenBank/DDBJ databases">
        <authorList>
            <person name="Alioto T."/>
            <person name="Alioto T."/>
            <person name="Gomez Garrido J."/>
        </authorList>
    </citation>
    <scope>NUCLEOTIDE SEQUENCE</scope>
</reference>
<dbReference type="Proteomes" id="UP001295444">
    <property type="component" value="Chromosome 01"/>
</dbReference>
<evidence type="ECO:0000313" key="3">
    <source>
        <dbReference type="Proteomes" id="UP001295444"/>
    </source>
</evidence>
<sequence>MASCLAYYGRSPSQEIMTRTILEVQTYILPQPGRAAEVAPASAAPADPKPKVPYTGSKCSPKQRRTLIVRDRQPKTLTEAAQRADEYLDARRPHCPAPVPSSRPSLLP</sequence>
<feature type="compositionally biased region" description="Basic and acidic residues" evidence="1">
    <location>
        <begin position="82"/>
        <end position="92"/>
    </location>
</feature>
<feature type="compositionally biased region" description="Pro residues" evidence="1">
    <location>
        <begin position="95"/>
        <end position="108"/>
    </location>
</feature>
<dbReference type="EMBL" id="OW240912">
    <property type="protein sequence ID" value="CAH2220555.1"/>
    <property type="molecule type" value="Genomic_DNA"/>
</dbReference>
<evidence type="ECO:0000256" key="1">
    <source>
        <dbReference type="SAM" id="MobiDB-lite"/>
    </source>
</evidence>
<proteinExistence type="predicted"/>
<evidence type="ECO:0000313" key="2">
    <source>
        <dbReference type="EMBL" id="CAH2220555.1"/>
    </source>
</evidence>
<name>A0AAD1QZ14_PELCU</name>
<dbReference type="AlphaFoldDB" id="A0AAD1QZ14"/>
<organism evidence="2 3">
    <name type="scientific">Pelobates cultripes</name>
    <name type="common">Western spadefoot toad</name>
    <dbReference type="NCBI Taxonomy" id="61616"/>
    <lineage>
        <taxon>Eukaryota</taxon>
        <taxon>Metazoa</taxon>
        <taxon>Chordata</taxon>
        <taxon>Craniata</taxon>
        <taxon>Vertebrata</taxon>
        <taxon>Euteleostomi</taxon>
        <taxon>Amphibia</taxon>
        <taxon>Batrachia</taxon>
        <taxon>Anura</taxon>
        <taxon>Pelobatoidea</taxon>
        <taxon>Pelobatidae</taxon>
        <taxon>Pelobates</taxon>
    </lineage>
</organism>
<feature type="region of interest" description="Disordered" evidence="1">
    <location>
        <begin position="39"/>
        <end position="108"/>
    </location>
</feature>
<gene>
    <name evidence="2" type="ORF">PECUL_23A029902</name>
</gene>
<accession>A0AAD1QZ14</accession>
<protein>
    <submittedName>
        <fullName evidence="2">Uncharacterized protein</fullName>
    </submittedName>
</protein>